<feature type="domain" description="TsaA-like" evidence="3">
    <location>
        <begin position="4"/>
        <end position="141"/>
    </location>
</feature>
<dbReference type="RefSeq" id="WP_076513769.1">
    <property type="nucleotide sequence ID" value="NZ_FTOH01000001.1"/>
</dbReference>
<name>A0A1N7J3G3_9GAMM</name>
<dbReference type="CDD" id="cd09281">
    <property type="entry name" value="UPF0066"/>
    <property type="match status" value="1"/>
</dbReference>
<gene>
    <name evidence="4" type="ORF">SAMN05421686_101307</name>
</gene>
<dbReference type="EMBL" id="FTOH01000001">
    <property type="protein sequence ID" value="SIS43777.1"/>
    <property type="molecule type" value="Genomic_DNA"/>
</dbReference>
<keyword evidence="5" id="KW-1185">Reference proteome</keyword>
<dbReference type="PROSITE" id="PS51668">
    <property type="entry name" value="TSAA_2"/>
    <property type="match status" value="1"/>
</dbReference>
<dbReference type="STRING" id="484498.SAMN05421686_101307"/>
<dbReference type="InterPro" id="IPR023370">
    <property type="entry name" value="TrmO-like_N"/>
</dbReference>
<dbReference type="Pfam" id="PF18389">
    <property type="entry name" value="TrmO_C"/>
    <property type="match status" value="1"/>
</dbReference>
<dbReference type="OrthoDB" id="9804309at2"/>
<evidence type="ECO:0000313" key="4">
    <source>
        <dbReference type="EMBL" id="SIS43777.1"/>
    </source>
</evidence>
<keyword evidence="1" id="KW-0949">S-adenosyl-L-methionine</keyword>
<dbReference type="Gene3D" id="3.30.2310.10">
    <property type="entry name" value="YaeB-like"/>
    <property type="match status" value="1"/>
</dbReference>
<dbReference type="SUPFAM" id="SSF118196">
    <property type="entry name" value="YaeB-like"/>
    <property type="match status" value="1"/>
</dbReference>
<keyword evidence="4" id="KW-0489">Methyltransferase</keyword>
<organism evidence="4 5">
    <name type="scientific">Thalassolituus maritimus</name>
    <dbReference type="NCBI Taxonomy" id="484498"/>
    <lineage>
        <taxon>Bacteria</taxon>
        <taxon>Pseudomonadati</taxon>
        <taxon>Pseudomonadota</taxon>
        <taxon>Gammaproteobacteria</taxon>
        <taxon>Oceanospirillales</taxon>
        <taxon>Oceanospirillaceae</taxon>
        <taxon>Thalassolituus</taxon>
    </lineage>
</organism>
<sequence>MPTLDILALARSPYKEKFAIPRQPGLAPSVFTRIELQAPFDDPGALQGLERVSHIWLIFCFHGVGSRPESLRVRPPRLGGNQRIGVFATRSTHRPNGLGQSLVKIEKIEGTTLLISGADLLDGTPIVDIKPYVPYTDSVPDATNTIAPSEPESLDVSWSDRARRQATAEAARLNENVIAVIEECLAQDPRPAYQAHDPEREYGVRLWDLNIRWRYPSDQSIVITEVSPLA</sequence>
<dbReference type="InterPro" id="IPR040372">
    <property type="entry name" value="YaeB-like"/>
</dbReference>
<dbReference type="GO" id="GO:0089715">
    <property type="term" value="F:tRNA (L-threonylcarbamoyladenosine(37)-C2) methyltransferase activity"/>
    <property type="evidence" value="ECO:0007669"/>
    <property type="project" value="TreeGrafter"/>
</dbReference>
<dbReference type="PANTHER" id="PTHR12818">
    <property type="entry name" value="TRNA (ADENINE(37)-N6)-METHYLTRANSFERASE"/>
    <property type="match status" value="1"/>
</dbReference>
<evidence type="ECO:0000259" key="3">
    <source>
        <dbReference type="PROSITE" id="PS51668"/>
    </source>
</evidence>
<reference evidence="5" key="1">
    <citation type="submission" date="2017-01" db="EMBL/GenBank/DDBJ databases">
        <authorList>
            <person name="Varghese N."/>
            <person name="Submissions S."/>
        </authorList>
    </citation>
    <scope>NUCLEOTIDE SEQUENCE [LARGE SCALE GENOMIC DNA]</scope>
    <source>
        <strain evidence="5">DSM 24913</strain>
    </source>
</reference>
<dbReference type="AlphaFoldDB" id="A0A1N7J3G3"/>
<proteinExistence type="inferred from homology"/>
<dbReference type="PANTHER" id="PTHR12818:SF0">
    <property type="entry name" value="TRNA (ADENINE(37)-N6)-METHYLTRANSFERASE"/>
    <property type="match status" value="1"/>
</dbReference>
<evidence type="ECO:0000256" key="2">
    <source>
        <dbReference type="ARBA" id="ARBA00033753"/>
    </source>
</evidence>
<evidence type="ECO:0000313" key="5">
    <source>
        <dbReference type="Proteomes" id="UP000185639"/>
    </source>
</evidence>
<dbReference type="Proteomes" id="UP000185639">
    <property type="component" value="Unassembled WGS sequence"/>
</dbReference>
<comment type="similarity">
    <text evidence="2">Belongs to the tRNA methyltransferase O family.</text>
</comment>
<evidence type="ECO:0000256" key="1">
    <source>
        <dbReference type="ARBA" id="ARBA00022691"/>
    </source>
</evidence>
<dbReference type="NCBIfam" id="TIGR00104">
    <property type="entry name" value="tRNA_TsaA"/>
    <property type="match status" value="1"/>
</dbReference>
<keyword evidence="4" id="KW-0808">Transferase</keyword>
<protein>
    <submittedName>
        <fullName evidence="4">tRNA-Thr(GGU) m(6)t(6)A37 methyltransferase TsaA</fullName>
    </submittedName>
</protein>
<dbReference type="Pfam" id="PF01980">
    <property type="entry name" value="TrmO_N"/>
    <property type="match status" value="1"/>
</dbReference>
<accession>A0A1N7J3G3</accession>
<dbReference type="GO" id="GO:0032259">
    <property type="term" value="P:methylation"/>
    <property type="evidence" value="ECO:0007669"/>
    <property type="project" value="UniProtKB-KW"/>
</dbReference>
<dbReference type="Gene3D" id="2.40.30.70">
    <property type="entry name" value="YaeB-like"/>
    <property type="match status" value="1"/>
</dbReference>
<dbReference type="InterPro" id="IPR041369">
    <property type="entry name" value="TrmO_C"/>
</dbReference>
<dbReference type="InterPro" id="IPR036414">
    <property type="entry name" value="YaeB_N_sf"/>
</dbReference>
<dbReference type="InterPro" id="IPR023368">
    <property type="entry name" value="UPF0066_cons_site"/>
</dbReference>
<dbReference type="InterPro" id="IPR036413">
    <property type="entry name" value="YaeB-like_sf"/>
</dbReference>
<dbReference type="PROSITE" id="PS01318">
    <property type="entry name" value="TSAA_1"/>
    <property type="match status" value="1"/>
</dbReference>